<feature type="region of interest" description="Disordered" evidence="1">
    <location>
        <begin position="1686"/>
        <end position="2226"/>
    </location>
</feature>
<feature type="compositionally biased region" description="Polar residues" evidence="1">
    <location>
        <begin position="727"/>
        <end position="767"/>
    </location>
</feature>
<feature type="compositionally biased region" description="Basic and acidic residues" evidence="1">
    <location>
        <begin position="964"/>
        <end position="974"/>
    </location>
</feature>
<reference evidence="3" key="1">
    <citation type="submission" date="2025-08" db="UniProtKB">
        <authorList>
            <consortium name="RefSeq"/>
        </authorList>
    </citation>
    <scope>IDENTIFICATION</scope>
</reference>
<feature type="compositionally biased region" description="Basic and acidic residues" evidence="1">
    <location>
        <begin position="1424"/>
        <end position="1443"/>
    </location>
</feature>
<feature type="compositionally biased region" description="Acidic residues" evidence="1">
    <location>
        <begin position="2034"/>
        <end position="2052"/>
    </location>
</feature>
<feature type="compositionally biased region" description="Polar residues" evidence="1">
    <location>
        <begin position="492"/>
        <end position="513"/>
    </location>
</feature>
<feature type="compositionally biased region" description="Polar residues" evidence="1">
    <location>
        <begin position="1293"/>
        <end position="1318"/>
    </location>
</feature>
<feature type="compositionally biased region" description="Polar residues" evidence="1">
    <location>
        <begin position="590"/>
        <end position="601"/>
    </location>
</feature>
<feature type="compositionally biased region" description="Basic and acidic residues" evidence="1">
    <location>
        <begin position="984"/>
        <end position="995"/>
    </location>
</feature>
<feature type="region of interest" description="Disordered" evidence="1">
    <location>
        <begin position="664"/>
        <end position="808"/>
    </location>
</feature>
<feature type="compositionally biased region" description="Polar residues" evidence="1">
    <location>
        <begin position="1718"/>
        <end position="1728"/>
    </location>
</feature>
<name>A0ABM1VNT3_APLCA</name>
<dbReference type="InterPro" id="IPR031440">
    <property type="entry name" value="DUF4670"/>
</dbReference>
<feature type="compositionally biased region" description="Polar residues" evidence="1">
    <location>
        <begin position="1774"/>
        <end position="1784"/>
    </location>
</feature>
<feature type="compositionally biased region" description="Basic and acidic residues" evidence="1">
    <location>
        <begin position="2074"/>
        <end position="2193"/>
    </location>
</feature>
<feature type="compositionally biased region" description="Basic and acidic residues" evidence="1">
    <location>
        <begin position="1980"/>
        <end position="2000"/>
    </location>
</feature>
<feature type="compositionally biased region" description="Polar residues" evidence="1">
    <location>
        <begin position="608"/>
        <end position="618"/>
    </location>
</feature>
<feature type="region of interest" description="Disordered" evidence="1">
    <location>
        <begin position="853"/>
        <end position="892"/>
    </location>
</feature>
<evidence type="ECO:0000256" key="1">
    <source>
        <dbReference type="SAM" id="MobiDB-lite"/>
    </source>
</evidence>
<evidence type="ECO:0000313" key="2">
    <source>
        <dbReference type="Proteomes" id="UP000694888"/>
    </source>
</evidence>
<feature type="compositionally biased region" description="Basic and acidic residues" evidence="1">
    <location>
        <begin position="1356"/>
        <end position="1378"/>
    </location>
</feature>
<feature type="compositionally biased region" description="Basic and acidic residues" evidence="1">
    <location>
        <begin position="1236"/>
        <end position="1251"/>
    </location>
</feature>
<sequence>MTGGALNLSLLSRGVGEVHKNGHEKVEVFLEPEDYYNFSKNPNKFYLPPLSSNYPSFINASPTISTRSPRESKEFRVPKTFTTRKGALLLFSEDLAQRNMERAAAARRRAASQAQTSHSLTPASSVDPQIYLKTVEDLAQSILKYGSHDRPDDKVYLKFVHARRDNFERQIRPGYSAKRYLSTWTRNWDDTVFGNVIKKGYITERSLYHYNLVVPNLRRRLFYEDLSHMPQPYRLMRNMLMMPGSLSGYTFYRAPTQFLEEDDFDDHDSEVLGQRSDRLHNIRVIKTQGGVQEEVAYSDLDRQSQKDVITDLLVKSAVHYALKKQEEMYEESIIMAVHSQQQGGVEHPGVTQQEFDMRDAVESLLDSHHGRYAIGADLPEIDNKSHHSDLTGSFKGAPVPPHAVKQHAPYHRQSWPAEAGAESEKEYMGGVPVVAFKESGSTASESSSVPHLPPIRHALSPIRDVSRETTQHNLSLPPIGKVFRRTISTQYSDSDTISTDPPTVNVQPATPQHSSLTAAALSSHDVAGASTEAARGLYSRDTDALLEEDEAESASAEAETDPDRKLRKKGDMSNSSIQSSEKGKDRKASTSDVAGPQSSVDSAAHAPLSTTTSGTTKLRPQWKAGAQSLRKGLSPEEHETLGVLFCPPTQPHPPALFLSMQGHAPLSSSLPRSHDDDLSPHHSPFSSGPSSVHSGHKPGPSSHRPSHSSHPSSHQSTNNSPHPSSHQTNNSPHPSSHQTNNSAHPSLHQTNNSAHPSPHQSMNNSPRPSAHLAPLSSGPPSHASWAWDRDGYPKRPHKTSKPGSVVESAKGSMIMAPDGEIISVGGSVVRGGASHDVGDMSDVLAARHQLQAETAGTDESGQSDEEPDEWKATKKFSISQRSESNKKMHKREIDYTSGDIDATMSIHSWSYTAREPEQEFSGGAGPASVRSMPGLQLDAGVKGPGSTTDGGQPEAGGVSSPSSDGEHWARITERPEEEEIANIESREVTQEEIHMPKVPSPSPVSETHAETKVEDLEDELKEEEEEEDEMGGGVTEDDLAVEKDKDASTPRSKSIGLQTDSEVGSHREAVTRGKDSLSRTPRKSSEHDTDDEGEANGEEEGENEEGWIQSASAAANLEAVKEESMGQLSSRKPSILPDESKSRSVSKPGSAQKDESKSGTRAGSSSKSPGLKSGAPSVATDGKSSKAKEDQPAEVTAASAGDSHAEQAVKSAAGENISVSDGRKSTPTSKGVKSGMSDREKAAKSVSDKSKTKSRAVSGDKSLAPSATPGGRDSTESKSPSKGDKSLGRKTVSGRSSMKNKPTGSESKAGSRATTGGKLSQAKMKTPTTDGGQAASGGDEEVVDNPWDDEDVDDVDVFRDDDGNEDGERMVEDTEDYRMPSTPSEENARISGDMPSKKGSVDLAIAGQQLLTPPSTPGIKRKKSSGEELLRDSVSRKSSVTEKDIMDTLTEHAQRIAESVLSQPASGQNLEKDVQQAADLWAETHPPRPLSRAHSVREFRADAIAEIMRNRRASSAAPSAAEYRDLIKKSLATAAAKAAGIDPETLPDEAEISEELLEALANHKLSPDQIEVVSDSEGRTRIQSRVDLTEALGGVEEGHIFIAPGSKAEESGIGKRQISIPADRTSQMDDMEFDRISYQGTDVMSEKGEKGKSKSRGGSKAGSIAGGTLADLSEMEGVMAALEGKVENAPEPEDDFMKAVAEAAGTATKDTPPDTVRKTTSGKTTPSAVSVKATLPVEEKTPPAAAADDAASEKSRPSLPGGTATEKKAEDMQSVKSGKTGVSQKSEASKDSKKKGKKSPEEKDEPFVVGKVDQKGELEKLYGPVDLPPPPPPAKQEEKAKSPEKVEEEPAPPVVAEPVPDPEEGKGQEVEPETKPSAGGQGPPVITTTGAMDHVAELQKLYGGKVPTAGGAPPKLGSAKGKPKEKKAKKELTIPKKEEKKKKGKKGKKGKKKEEEEPAPPAPAPVEEAPPPPPPPPAAPEKELTPRPVSSEHKPSSPDERTEDESDYEIVREQSSPELDHGPKTRLNLPSPPPDEEEDKSDGENEDEEGEDMNLKSISNREARAAKRAAAAAKRREEVERRRREKEEQAKREKEEVERQVALQREMEEERRRREEERRMRKEQQREQEERERREQEETEKRKRLDADRERKAKEEYQRKLEEVKRKQHEEELRKHELMLQRQREEEERRLAEEEMLSQMAEQERLEYERKKKEEEEERKRKELEDKLRRAEEARKAMEEAQRLAEEMARKQAELEARLKFNRALQEEANGLSHSQEINRAFVYSYFDLLKWLGLDIPEFELAKLADY</sequence>
<proteinExistence type="predicted"/>
<evidence type="ECO:0000313" key="3">
    <source>
        <dbReference type="RefSeq" id="XP_035824075.1"/>
    </source>
</evidence>
<keyword evidence="2" id="KW-1185">Reference proteome</keyword>
<dbReference type="GeneID" id="101864511"/>
<dbReference type="RefSeq" id="XP_035824075.1">
    <property type="nucleotide sequence ID" value="XM_035968182.1"/>
</dbReference>
<feature type="compositionally biased region" description="Acidic residues" evidence="1">
    <location>
        <begin position="1338"/>
        <end position="1355"/>
    </location>
</feature>
<feature type="region of interest" description="Disordered" evidence="1">
    <location>
        <begin position="547"/>
        <end position="634"/>
    </location>
</feature>
<dbReference type="PANTHER" id="PTHR21937">
    <property type="entry name" value="CCDC66 DOMAIN-CONTAINING PROTEIN"/>
    <property type="match status" value="1"/>
</dbReference>
<feature type="region of interest" description="Disordered" evidence="1">
    <location>
        <begin position="1641"/>
        <end position="1670"/>
    </location>
</feature>
<feature type="compositionally biased region" description="Basic and acidic residues" evidence="1">
    <location>
        <begin position="1863"/>
        <end position="1874"/>
    </location>
</feature>
<protein>
    <submittedName>
        <fullName evidence="3">Titin homolog</fullName>
    </submittedName>
</protein>
<feature type="compositionally biased region" description="Basic and acidic residues" evidence="1">
    <location>
        <begin position="1063"/>
        <end position="1087"/>
    </location>
</feature>
<accession>A0ABM1VNT3</accession>
<organism evidence="2 3">
    <name type="scientific">Aplysia californica</name>
    <name type="common">California sea hare</name>
    <dbReference type="NCBI Taxonomy" id="6500"/>
    <lineage>
        <taxon>Eukaryota</taxon>
        <taxon>Metazoa</taxon>
        <taxon>Spiralia</taxon>
        <taxon>Lophotrochozoa</taxon>
        <taxon>Mollusca</taxon>
        <taxon>Gastropoda</taxon>
        <taxon>Heterobranchia</taxon>
        <taxon>Euthyneura</taxon>
        <taxon>Tectipleura</taxon>
        <taxon>Aplysiida</taxon>
        <taxon>Aplysioidea</taxon>
        <taxon>Aplysiidae</taxon>
        <taxon>Aplysia</taxon>
    </lineage>
</organism>
<feature type="region of interest" description="Disordered" evidence="1">
    <location>
        <begin position="492"/>
        <end position="523"/>
    </location>
</feature>
<gene>
    <name evidence="3" type="primary">LOC101864511</name>
</gene>
<feature type="region of interest" description="Disordered" evidence="1">
    <location>
        <begin position="401"/>
        <end position="423"/>
    </location>
</feature>
<feature type="compositionally biased region" description="Low complexity" evidence="1">
    <location>
        <begin position="1162"/>
        <end position="1177"/>
    </location>
</feature>
<feature type="region of interest" description="Disordered" evidence="1">
    <location>
        <begin position="913"/>
        <end position="1443"/>
    </location>
</feature>
<dbReference type="Pfam" id="PF15709">
    <property type="entry name" value="DUF4670"/>
    <property type="match status" value="1"/>
</dbReference>
<dbReference type="PANTHER" id="PTHR21937:SF5">
    <property type="entry name" value="GENE 973-RELATED"/>
    <property type="match status" value="1"/>
</dbReference>
<feature type="compositionally biased region" description="Basic and acidic residues" evidence="1">
    <location>
        <begin position="1928"/>
        <end position="1938"/>
    </location>
</feature>
<feature type="compositionally biased region" description="Basic and acidic residues" evidence="1">
    <location>
        <begin position="1273"/>
        <end position="1287"/>
    </location>
</feature>
<feature type="compositionally biased region" description="Low complexity" evidence="1">
    <location>
        <begin position="514"/>
        <end position="523"/>
    </location>
</feature>
<feature type="compositionally biased region" description="Pro residues" evidence="1">
    <location>
        <begin position="1959"/>
        <end position="1979"/>
    </location>
</feature>
<feature type="compositionally biased region" description="Basic and acidic residues" evidence="1">
    <location>
        <begin position="2202"/>
        <end position="2226"/>
    </location>
</feature>
<dbReference type="Proteomes" id="UP000694888">
    <property type="component" value="Unplaced"/>
</dbReference>
<feature type="compositionally biased region" description="Basic and acidic residues" evidence="1">
    <location>
        <begin position="1835"/>
        <end position="1845"/>
    </location>
</feature>
<feature type="compositionally biased region" description="Basic and acidic residues" evidence="1">
    <location>
        <begin position="883"/>
        <end position="892"/>
    </location>
</feature>
<feature type="compositionally biased region" description="Acidic residues" evidence="1">
    <location>
        <begin position="1015"/>
        <end position="1039"/>
    </location>
</feature>
<feature type="compositionally biased region" description="Low complexity" evidence="1">
    <location>
        <begin position="1656"/>
        <end position="1667"/>
    </location>
</feature>
<feature type="compositionally biased region" description="Acidic residues" evidence="1">
    <location>
        <begin position="1088"/>
        <end position="1105"/>
    </location>
</feature>
<feature type="compositionally biased region" description="Low complexity" evidence="1">
    <location>
        <begin position="681"/>
        <end position="726"/>
    </location>
</feature>
<feature type="compositionally biased region" description="Basic residues" evidence="1">
    <location>
        <begin position="1939"/>
        <end position="1951"/>
    </location>
</feature>
<feature type="compositionally biased region" description="Polar residues" evidence="1">
    <location>
        <begin position="1049"/>
        <end position="1062"/>
    </location>
</feature>